<proteinExistence type="inferred from homology"/>
<dbReference type="Pfam" id="PF00251">
    <property type="entry name" value="Glyco_hydro_32N"/>
    <property type="match status" value="2"/>
</dbReference>
<dbReference type="Gene3D" id="2.60.120.560">
    <property type="entry name" value="Exo-inulinase, domain 1"/>
    <property type="match status" value="1"/>
</dbReference>
<keyword evidence="5" id="KW-0539">Nucleus</keyword>
<dbReference type="InterPro" id="IPR012677">
    <property type="entry name" value="Nucleotide-bd_a/b_plait_sf"/>
</dbReference>
<keyword evidence="4 7" id="KW-0694">RNA-binding</keyword>
<dbReference type="GO" id="GO:0005730">
    <property type="term" value="C:nucleolus"/>
    <property type="evidence" value="ECO:0007669"/>
    <property type="project" value="UniProtKB-SubCell"/>
</dbReference>
<dbReference type="GO" id="GO:0005987">
    <property type="term" value="P:sucrose catabolic process"/>
    <property type="evidence" value="ECO:0007669"/>
    <property type="project" value="TreeGrafter"/>
</dbReference>
<comment type="caution">
    <text evidence="10">The sequence shown here is derived from an EMBL/GenBank/DDBJ whole genome shotgun (WGS) entry which is preliminary data.</text>
</comment>
<comment type="similarity">
    <text evidence="2">Belongs to the glycosyl hydrolase 32 family.</text>
</comment>
<dbReference type="InterPro" id="IPR001362">
    <property type="entry name" value="Glyco_hydro_32"/>
</dbReference>
<feature type="region of interest" description="Disordered" evidence="8">
    <location>
        <begin position="443"/>
        <end position="466"/>
    </location>
</feature>
<keyword evidence="6" id="KW-0326">Glycosidase</keyword>
<dbReference type="Proteomes" id="UP000383932">
    <property type="component" value="Unassembled WGS sequence"/>
</dbReference>
<evidence type="ECO:0000256" key="5">
    <source>
        <dbReference type="ARBA" id="ARBA00023242"/>
    </source>
</evidence>
<dbReference type="Pfam" id="PF00076">
    <property type="entry name" value="RRM_1"/>
    <property type="match status" value="1"/>
</dbReference>
<feature type="region of interest" description="Disordered" evidence="8">
    <location>
        <begin position="163"/>
        <end position="182"/>
    </location>
</feature>
<organism evidence="10 11">
    <name type="scientific">Ceratobasidium theobromae</name>
    <dbReference type="NCBI Taxonomy" id="1582974"/>
    <lineage>
        <taxon>Eukaryota</taxon>
        <taxon>Fungi</taxon>
        <taxon>Dikarya</taxon>
        <taxon>Basidiomycota</taxon>
        <taxon>Agaricomycotina</taxon>
        <taxon>Agaricomycetes</taxon>
        <taxon>Cantharellales</taxon>
        <taxon>Ceratobasidiaceae</taxon>
        <taxon>Ceratobasidium</taxon>
    </lineage>
</organism>
<gene>
    <name evidence="10" type="ORF">CTheo_4979</name>
</gene>
<dbReference type="GO" id="GO:0004575">
    <property type="term" value="F:sucrose alpha-glucosidase activity"/>
    <property type="evidence" value="ECO:0007669"/>
    <property type="project" value="TreeGrafter"/>
</dbReference>
<dbReference type="InterPro" id="IPR034138">
    <property type="entry name" value="NOP8_RRM"/>
</dbReference>
<reference evidence="10 11" key="1">
    <citation type="journal article" date="2019" name="Fungal Biol. Biotechnol.">
        <title>Draft genome sequence of fastidious pathogen Ceratobasidium theobromae, which causes vascular-streak dieback in Theobroma cacao.</title>
        <authorList>
            <person name="Ali S.S."/>
            <person name="Asman A."/>
            <person name="Shao J."/>
            <person name="Firmansyah A.P."/>
            <person name="Susilo A.W."/>
            <person name="Rosmana A."/>
            <person name="McMahon P."/>
            <person name="Junaid M."/>
            <person name="Guest D."/>
            <person name="Kheng T.Y."/>
            <person name="Meinhardt L.W."/>
            <person name="Bailey B.A."/>
        </authorList>
    </citation>
    <scope>NUCLEOTIDE SEQUENCE [LARGE SCALE GENOMIC DNA]</scope>
    <source>
        <strain evidence="10 11">CT2</strain>
    </source>
</reference>
<dbReference type="InterPro" id="IPR013320">
    <property type="entry name" value="ConA-like_dom_sf"/>
</dbReference>
<feature type="region of interest" description="Disordered" evidence="8">
    <location>
        <begin position="305"/>
        <end position="327"/>
    </location>
</feature>
<dbReference type="PROSITE" id="PS50102">
    <property type="entry name" value="RRM"/>
    <property type="match status" value="1"/>
</dbReference>
<sequence>MQTTRLHISGLTASISENDLKQRFSTFGDVRNVDGVGKLDGVGRPRKFAYLTLETTQPKLSRCMNLLSGSTWKGAKLRIGEARPDYRARHELETNPPPTRRPKLDALARKRARLKQKLRAKRHPTKHAKNMNPVTLDIIAKHKGWRRTPLDHLIRPMRMRPLRPLPLLPSKRPTGKQRKRKFELTRARCTVIDPARYGAVHLTADGGLLGAEVLVERDTPSGPAELPDKPTQPASSARLNDNRWDPLVLAKEKDDAMALLGGMFGNGEWAGKESISDDDIGDHMEVDPAGDEALLLTENVVDDLASDSEGEDETTEEEGEPSAPVQLNSLKDMFKPQEETGTFSLGLDIELDPEAESFLPASLTEPTHAVPDMAPPEVTSGQKNLIEFTPDLKTMMFFPRLDSKQDVFDVISEKGWEWPHPGTPDQVRAKWDKIKTDLTREYTHRHREAVKRRKRGGARGDEDYQEYSDRQSKFPLELHLRSLYIIRRARPPVVMFPMAPHSHPRRALLFTVASACSTVYASQAWPEILPRNNGIDFTSAPPNLTTLANNSLFTHWRPKAHYIAPNSWMNDPMTLWYKEDGLGGGKFKASYQAYPNHVQWGNISQASAASDDLIHWKDVPSWKDDRLTLAPSQPNDRLGVFDGTVIPKGYKGFPTLIYTGVKYLPTGWKINYTPGTETQNLAWTEDGGVTWKKLDSNPIMGGPPAGMNVTAWRDPWLFQSPALERLAASNPGTPIPLTTFNGTAPNVTANAVPTNATIKDPWFATVSGGEKGVGPHLLLYRQASEDFTQWVYLGQIFQHQGNYSWSEWSGNWGWNFEVSTVVRLGTEGDQPGEGGRDFICMGTEGGRPGGWSDHWSLWVKGNYSNGAQLTPEYAGVVDWGETYAFMSFPVPRKKGSKDIEKQPTRQILFGWAYEDDNGYGLLAKGWQGMFTLPRDMFVKRFTVQDPRAEERGSWGIVSRADSLITLETLGTRPADEVEALMKESKTKWSEKSWTHKGGVGNTTWKGFQKQPTSRHYVLSAKLTFDSAGNNTEAGFTIYKSPDGSEQTHIFYDLAAETIRVDRSKSSLVSGFNLKPDSGKLRLWNVPNKANGTKLESLDLKIFVDNSVVEIYANDVFALTTRVYPWRNDSVGLGYYTAGSGNVKFSSVKVWEGLTNAWPDRPADTSNKLVWDGPDVPWAGY</sequence>
<evidence type="ECO:0000256" key="3">
    <source>
        <dbReference type="ARBA" id="ARBA00022801"/>
    </source>
</evidence>
<dbReference type="CDD" id="cd18621">
    <property type="entry name" value="GH32_XdINV-like"/>
    <property type="match status" value="1"/>
</dbReference>
<keyword evidence="3" id="KW-0378">Hydrolase</keyword>
<evidence type="ECO:0000256" key="8">
    <source>
        <dbReference type="SAM" id="MobiDB-lite"/>
    </source>
</evidence>
<dbReference type="CDD" id="cd12226">
    <property type="entry name" value="RRM_NOL8"/>
    <property type="match status" value="1"/>
</dbReference>
<dbReference type="InterPro" id="IPR013189">
    <property type="entry name" value="Glyco_hydro_32_C"/>
</dbReference>
<dbReference type="GO" id="GO:0003723">
    <property type="term" value="F:RNA binding"/>
    <property type="evidence" value="ECO:0007669"/>
    <property type="project" value="UniProtKB-UniRule"/>
</dbReference>
<keyword evidence="11" id="KW-1185">Reference proteome</keyword>
<evidence type="ECO:0000313" key="11">
    <source>
        <dbReference type="Proteomes" id="UP000383932"/>
    </source>
</evidence>
<accession>A0A5N5QIN5</accession>
<comment type="subcellular location">
    <subcellularLocation>
        <location evidence="1">Nucleus</location>
        <location evidence="1">Nucleolus</location>
    </subcellularLocation>
</comment>
<dbReference type="InterPro" id="IPR035979">
    <property type="entry name" value="RBD_domain_sf"/>
</dbReference>
<dbReference type="Gene3D" id="2.115.10.20">
    <property type="entry name" value="Glycosyl hydrolase domain, family 43"/>
    <property type="match status" value="1"/>
</dbReference>
<evidence type="ECO:0000256" key="4">
    <source>
        <dbReference type="ARBA" id="ARBA00022884"/>
    </source>
</evidence>
<dbReference type="SMART" id="SM00360">
    <property type="entry name" value="RRM"/>
    <property type="match status" value="1"/>
</dbReference>
<evidence type="ECO:0000256" key="7">
    <source>
        <dbReference type="PROSITE-ProRule" id="PRU00176"/>
    </source>
</evidence>
<evidence type="ECO:0000256" key="6">
    <source>
        <dbReference type="ARBA" id="ARBA00023295"/>
    </source>
</evidence>
<evidence type="ECO:0000313" key="10">
    <source>
        <dbReference type="EMBL" id="KAB5591590.1"/>
    </source>
</evidence>
<feature type="domain" description="RRM" evidence="9">
    <location>
        <begin position="4"/>
        <end position="84"/>
    </location>
</feature>
<evidence type="ECO:0000259" key="9">
    <source>
        <dbReference type="PROSITE" id="PS50102"/>
    </source>
</evidence>
<evidence type="ECO:0000256" key="2">
    <source>
        <dbReference type="ARBA" id="ARBA00009902"/>
    </source>
</evidence>
<dbReference type="PANTHER" id="PTHR42800:SF3">
    <property type="entry name" value="GLYCOSYL HYDROLASE FAMILY 32 N-TERMINAL DOMAIN-CONTAINING PROTEIN"/>
    <property type="match status" value="1"/>
</dbReference>
<dbReference type="SUPFAM" id="SSF54928">
    <property type="entry name" value="RNA-binding domain, RBD"/>
    <property type="match status" value="1"/>
</dbReference>
<dbReference type="GO" id="GO:0005737">
    <property type="term" value="C:cytoplasm"/>
    <property type="evidence" value="ECO:0007669"/>
    <property type="project" value="TreeGrafter"/>
</dbReference>
<dbReference type="InterPro" id="IPR023296">
    <property type="entry name" value="Glyco_hydro_beta-prop_sf"/>
</dbReference>
<dbReference type="SUPFAM" id="SSF49899">
    <property type="entry name" value="Concanavalin A-like lectins/glucanases"/>
    <property type="match status" value="1"/>
</dbReference>
<protein>
    <submittedName>
        <fullName evidence="10">Extracellular invertase</fullName>
    </submittedName>
</protein>
<feature type="compositionally biased region" description="Acidic residues" evidence="8">
    <location>
        <begin position="305"/>
        <end position="320"/>
    </location>
</feature>
<dbReference type="EMBL" id="SSOP01000098">
    <property type="protein sequence ID" value="KAB5591590.1"/>
    <property type="molecule type" value="Genomic_DNA"/>
</dbReference>
<dbReference type="SMART" id="SM00640">
    <property type="entry name" value="Glyco_32"/>
    <property type="match status" value="1"/>
</dbReference>
<dbReference type="SUPFAM" id="SSF75005">
    <property type="entry name" value="Arabinanase/levansucrase/invertase"/>
    <property type="match status" value="1"/>
</dbReference>
<dbReference type="InterPro" id="IPR000504">
    <property type="entry name" value="RRM_dom"/>
</dbReference>
<evidence type="ECO:0000256" key="1">
    <source>
        <dbReference type="ARBA" id="ARBA00004604"/>
    </source>
</evidence>
<dbReference type="Gene3D" id="3.30.70.330">
    <property type="match status" value="1"/>
</dbReference>
<dbReference type="Pfam" id="PF08244">
    <property type="entry name" value="Glyco_hydro_32C"/>
    <property type="match status" value="1"/>
</dbReference>
<dbReference type="AlphaFoldDB" id="A0A5N5QIN5"/>
<dbReference type="OrthoDB" id="202537at2759"/>
<feature type="compositionally biased region" description="Basic residues" evidence="8">
    <location>
        <begin position="443"/>
        <end position="457"/>
    </location>
</feature>
<name>A0A5N5QIN5_9AGAM</name>
<feature type="region of interest" description="Disordered" evidence="8">
    <location>
        <begin position="218"/>
        <end position="240"/>
    </location>
</feature>
<dbReference type="PANTHER" id="PTHR42800">
    <property type="entry name" value="EXOINULINASE INUD (AFU_ORTHOLOGUE AFUA_5G00480)"/>
    <property type="match status" value="1"/>
</dbReference>
<dbReference type="InterPro" id="IPR013148">
    <property type="entry name" value="Glyco_hydro_32_N"/>
</dbReference>